<feature type="compositionally biased region" description="Acidic residues" evidence="1">
    <location>
        <begin position="123"/>
        <end position="137"/>
    </location>
</feature>
<evidence type="ECO:0000313" key="3">
    <source>
        <dbReference type="Proteomes" id="UP001530315"/>
    </source>
</evidence>
<feature type="region of interest" description="Disordered" evidence="1">
    <location>
        <begin position="31"/>
        <end position="53"/>
    </location>
</feature>
<evidence type="ECO:0008006" key="4">
    <source>
        <dbReference type="Google" id="ProtNLM"/>
    </source>
</evidence>
<dbReference type="Proteomes" id="UP001530315">
    <property type="component" value="Unassembled WGS sequence"/>
</dbReference>
<evidence type="ECO:0000256" key="1">
    <source>
        <dbReference type="SAM" id="MobiDB-lite"/>
    </source>
</evidence>
<accession>A0ABD3N3U3</accession>
<sequence length="343" mass="38616">MAQRAGEILLRMELCAPPSILLLLQRRRGEEGGSGGSDLDDDDDNDSDYSRPDFPRHLADARFALPVPTRAIYDMVLLAYAKEYGPRRVAEQAEDVVWSMIARAMAMRGGRRRRRGRPRLDDGGGEVVDDEAGEEEADDDDLILLPTTENWNCVLKCWSRSDDPDRAFFSYSFLLSWMEWIRRGQANDGEGGPNEESFRWVLRSCLADDDEYDPVGLKLRGTNKDEVSESRRRAREMGSGVAVRLWREMQNYSDGVTRYDSTTYHDAIRAICQTLELPSSSSSTTTTTTTTTRALTTLVRVYSRCRADGMLTPEITDLVKSATTKLQFARLLAKADALDDVES</sequence>
<reference evidence="2 3" key="1">
    <citation type="submission" date="2024-10" db="EMBL/GenBank/DDBJ databases">
        <title>Updated reference genomes for cyclostephanoid diatoms.</title>
        <authorList>
            <person name="Roberts W.R."/>
            <person name="Alverson A.J."/>
        </authorList>
    </citation>
    <scope>NUCLEOTIDE SEQUENCE [LARGE SCALE GENOMIC DNA]</scope>
    <source>
        <strain evidence="2 3">AJA276-08</strain>
    </source>
</reference>
<protein>
    <recommendedName>
        <fullName evidence="4">Nuclear pore complex protein</fullName>
    </recommendedName>
</protein>
<comment type="caution">
    <text evidence="2">The sequence shown here is derived from an EMBL/GenBank/DDBJ whole genome shotgun (WGS) entry which is preliminary data.</text>
</comment>
<evidence type="ECO:0000313" key="2">
    <source>
        <dbReference type="EMBL" id="KAL3770740.1"/>
    </source>
</evidence>
<feature type="compositionally biased region" description="Acidic residues" evidence="1">
    <location>
        <begin position="38"/>
        <end position="47"/>
    </location>
</feature>
<dbReference type="AlphaFoldDB" id="A0ABD3N3U3"/>
<name>A0ABD3N3U3_9STRA</name>
<feature type="region of interest" description="Disordered" evidence="1">
    <location>
        <begin position="112"/>
        <end position="137"/>
    </location>
</feature>
<gene>
    <name evidence="2" type="ORF">ACHAW5_001457</name>
</gene>
<proteinExistence type="predicted"/>
<keyword evidence="3" id="KW-1185">Reference proteome</keyword>
<dbReference type="EMBL" id="JALLAZ020001621">
    <property type="protein sequence ID" value="KAL3770740.1"/>
    <property type="molecule type" value="Genomic_DNA"/>
</dbReference>
<organism evidence="2 3">
    <name type="scientific">Stephanodiscus triporus</name>
    <dbReference type="NCBI Taxonomy" id="2934178"/>
    <lineage>
        <taxon>Eukaryota</taxon>
        <taxon>Sar</taxon>
        <taxon>Stramenopiles</taxon>
        <taxon>Ochrophyta</taxon>
        <taxon>Bacillariophyta</taxon>
        <taxon>Coscinodiscophyceae</taxon>
        <taxon>Thalassiosirophycidae</taxon>
        <taxon>Stephanodiscales</taxon>
        <taxon>Stephanodiscaceae</taxon>
        <taxon>Stephanodiscus</taxon>
    </lineage>
</organism>